<dbReference type="RefSeq" id="WP_314015029.1">
    <property type="nucleotide sequence ID" value="NZ_JAVTTP010000001.1"/>
</dbReference>
<proteinExistence type="predicted"/>
<protein>
    <submittedName>
        <fullName evidence="1">Uncharacterized protein</fullName>
    </submittedName>
</protein>
<keyword evidence="2" id="KW-1185">Reference proteome</keyword>
<name>A0ABU3L6E6_9FLAO</name>
<dbReference type="EMBL" id="JAVTTP010000001">
    <property type="protein sequence ID" value="MDT7829230.1"/>
    <property type="molecule type" value="Genomic_DNA"/>
</dbReference>
<comment type="caution">
    <text evidence="1">The sequence shown here is derived from an EMBL/GenBank/DDBJ whole genome shotgun (WGS) entry which is preliminary data.</text>
</comment>
<sequence length="68" mass="7483">MSYLSSLSIASKTNPFTFDIPAVKHAKNPGATNYEVTDESMKEVALEDTEHYSITKSFLNSPAHICGF</sequence>
<dbReference type="Proteomes" id="UP001250656">
    <property type="component" value="Unassembled WGS sequence"/>
</dbReference>
<accession>A0ABU3L6E6</accession>
<evidence type="ECO:0000313" key="1">
    <source>
        <dbReference type="EMBL" id="MDT7829230.1"/>
    </source>
</evidence>
<reference evidence="1 2" key="1">
    <citation type="submission" date="2023-09" db="EMBL/GenBank/DDBJ databases">
        <title>Novel taxa isolated from Blanes Bay.</title>
        <authorList>
            <person name="Rey-Velasco X."/>
            <person name="Lucena T."/>
        </authorList>
    </citation>
    <scope>NUCLEOTIDE SEQUENCE [LARGE SCALE GENOMIC DNA]</scope>
    <source>
        <strain evidence="1 2">S334</strain>
    </source>
</reference>
<evidence type="ECO:0000313" key="2">
    <source>
        <dbReference type="Proteomes" id="UP001250656"/>
    </source>
</evidence>
<organism evidence="1 2">
    <name type="scientific">Pricia mediterranea</name>
    <dbReference type="NCBI Taxonomy" id="3076079"/>
    <lineage>
        <taxon>Bacteria</taxon>
        <taxon>Pseudomonadati</taxon>
        <taxon>Bacteroidota</taxon>
        <taxon>Flavobacteriia</taxon>
        <taxon>Flavobacteriales</taxon>
        <taxon>Flavobacteriaceae</taxon>
        <taxon>Pricia</taxon>
    </lineage>
</organism>
<gene>
    <name evidence="1" type="ORF">RQM65_11180</name>
</gene>